<gene>
    <name evidence="1" type="ORF">M0L44_15500</name>
</gene>
<proteinExistence type="predicted"/>
<evidence type="ECO:0000313" key="1">
    <source>
        <dbReference type="EMBL" id="MCO5978109.1"/>
    </source>
</evidence>
<dbReference type="RefSeq" id="WP_252770706.1">
    <property type="nucleotide sequence ID" value="NZ_JAMXMC010000008.1"/>
</dbReference>
<keyword evidence="2" id="KW-1185">Reference proteome</keyword>
<dbReference type="Proteomes" id="UP001204851">
    <property type="component" value="Unassembled WGS sequence"/>
</dbReference>
<organism evidence="1 2">
    <name type="scientific">Ideonella oryzae</name>
    <dbReference type="NCBI Taxonomy" id="2937441"/>
    <lineage>
        <taxon>Bacteria</taxon>
        <taxon>Pseudomonadati</taxon>
        <taxon>Pseudomonadota</taxon>
        <taxon>Betaproteobacteria</taxon>
        <taxon>Burkholderiales</taxon>
        <taxon>Sphaerotilaceae</taxon>
        <taxon>Ideonella</taxon>
    </lineage>
</organism>
<reference evidence="1 2" key="1">
    <citation type="submission" date="2022-06" db="EMBL/GenBank/DDBJ databases">
        <title>Ideonella sp. NS12-5 Genome sequencing and assembly.</title>
        <authorList>
            <person name="Jung Y."/>
        </authorList>
    </citation>
    <scope>NUCLEOTIDE SEQUENCE [LARGE SCALE GENOMIC DNA]</scope>
    <source>
        <strain evidence="1 2">NS12-5</strain>
    </source>
</reference>
<accession>A0ABT1BQC5</accession>
<name>A0ABT1BQC5_9BURK</name>
<sequence>MKSISNWIILALIPIQVSASDIDKQRSSPEGRSSGSEIDNSLGLLIDQQEVVLHQDFRFNDRRDEYQCQGAMGRTATRINDWTPPIRINTDGGWGGCTLAWAITDPKNTLKDLKIKIGYSYGNGQATGECGTPSESNIEITKIQPSWMPKLQIDTDDRPSWCNLRFEIEGRNDIELNVKFFADDSGVDQCKNRLPADKWHTVKAGQPLTIGLDTDGRYGGCQLSLRISKKT</sequence>
<evidence type="ECO:0000313" key="2">
    <source>
        <dbReference type="Proteomes" id="UP001204851"/>
    </source>
</evidence>
<protein>
    <submittedName>
        <fullName evidence="1">Uncharacterized protein</fullName>
    </submittedName>
</protein>
<comment type="caution">
    <text evidence="1">The sequence shown here is derived from an EMBL/GenBank/DDBJ whole genome shotgun (WGS) entry which is preliminary data.</text>
</comment>
<dbReference type="EMBL" id="JAMXMC010000008">
    <property type="protein sequence ID" value="MCO5978109.1"/>
    <property type="molecule type" value="Genomic_DNA"/>
</dbReference>